<feature type="compositionally biased region" description="Basic and acidic residues" evidence="1">
    <location>
        <begin position="99"/>
        <end position="110"/>
    </location>
</feature>
<keyword evidence="3" id="KW-1185">Reference proteome</keyword>
<evidence type="ECO:0000313" key="3">
    <source>
        <dbReference type="Proteomes" id="UP001176940"/>
    </source>
</evidence>
<feature type="non-terminal residue" evidence="2">
    <location>
        <position position="180"/>
    </location>
</feature>
<accession>A0ABN9LYP9</accession>
<feature type="compositionally biased region" description="Basic and acidic residues" evidence="1">
    <location>
        <begin position="75"/>
        <end position="88"/>
    </location>
</feature>
<name>A0ABN9LYP9_9NEOB</name>
<feature type="region of interest" description="Disordered" evidence="1">
    <location>
        <begin position="55"/>
        <end position="134"/>
    </location>
</feature>
<dbReference type="PANTHER" id="PTHR15180">
    <property type="entry name" value="GENERAL TRANSCRIPTION FACTOR 3C POLYPEPTIDE 1"/>
    <property type="match status" value="1"/>
</dbReference>
<proteinExistence type="predicted"/>
<protein>
    <submittedName>
        <fullName evidence="2">Uncharacterized protein</fullName>
    </submittedName>
</protein>
<dbReference type="InterPro" id="IPR044210">
    <property type="entry name" value="Tfc3-like"/>
</dbReference>
<evidence type="ECO:0000256" key="1">
    <source>
        <dbReference type="SAM" id="MobiDB-lite"/>
    </source>
</evidence>
<feature type="compositionally biased region" description="Basic and acidic residues" evidence="1">
    <location>
        <begin position="55"/>
        <end position="64"/>
    </location>
</feature>
<organism evidence="2 3">
    <name type="scientific">Ranitomeya imitator</name>
    <name type="common">mimic poison frog</name>
    <dbReference type="NCBI Taxonomy" id="111125"/>
    <lineage>
        <taxon>Eukaryota</taxon>
        <taxon>Metazoa</taxon>
        <taxon>Chordata</taxon>
        <taxon>Craniata</taxon>
        <taxon>Vertebrata</taxon>
        <taxon>Euteleostomi</taxon>
        <taxon>Amphibia</taxon>
        <taxon>Batrachia</taxon>
        <taxon>Anura</taxon>
        <taxon>Neobatrachia</taxon>
        <taxon>Hyloidea</taxon>
        <taxon>Dendrobatidae</taxon>
        <taxon>Dendrobatinae</taxon>
        <taxon>Ranitomeya</taxon>
    </lineage>
</organism>
<reference evidence="2" key="1">
    <citation type="submission" date="2023-07" db="EMBL/GenBank/DDBJ databases">
        <authorList>
            <person name="Stuckert A."/>
        </authorList>
    </citation>
    <scope>NUCLEOTIDE SEQUENCE</scope>
</reference>
<sequence length="180" mass="20192">MAMNVGKLEARMLCRLLERHMLIKGFMEDEGRQRTTKFISHVFVEESELRKQFMEEKAKSDKLSKLNLTPAQSVGEDKEASPENKPSEEAPSSEDEQEEPGKSKRPRTEESGSFLGDATTSSTPLPTSKGISRFHMKNTISLDVDKMPSSENDCSLDSFPLEANLSADEDDDEISVIEEF</sequence>
<dbReference type="PANTHER" id="PTHR15180:SF1">
    <property type="entry name" value="GENERAL TRANSCRIPTION FACTOR 3C POLYPEPTIDE 1"/>
    <property type="match status" value="1"/>
</dbReference>
<gene>
    <name evidence="2" type="ORF">RIMI_LOCUS14727918</name>
</gene>
<dbReference type="Proteomes" id="UP001176940">
    <property type="component" value="Unassembled WGS sequence"/>
</dbReference>
<feature type="compositionally biased region" description="Polar residues" evidence="1">
    <location>
        <begin position="118"/>
        <end position="130"/>
    </location>
</feature>
<evidence type="ECO:0000313" key="2">
    <source>
        <dbReference type="EMBL" id="CAJ0954417.1"/>
    </source>
</evidence>
<dbReference type="EMBL" id="CAUEEQ010038511">
    <property type="protein sequence ID" value="CAJ0954417.1"/>
    <property type="molecule type" value="Genomic_DNA"/>
</dbReference>
<comment type="caution">
    <text evidence="2">The sequence shown here is derived from an EMBL/GenBank/DDBJ whole genome shotgun (WGS) entry which is preliminary data.</text>
</comment>